<gene>
    <name evidence="1" type="ORF">PVAP13_9KG034752</name>
</gene>
<dbReference type="EMBL" id="CM029053">
    <property type="protein sequence ID" value="KAG2546455.1"/>
    <property type="molecule type" value="Genomic_DNA"/>
</dbReference>
<proteinExistence type="predicted"/>
<evidence type="ECO:0000313" key="2">
    <source>
        <dbReference type="Proteomes" id="UP000823388"/>
    </source>
</evidence>
<protein>
    <submittedName>
        <fullName evidence="1">Uncharacterized protein</fullName>
    </submittedName>
</protein>
<dbReference type="Proteomes" id="UP000823388">
    <property type="component" value="Chromosome 9K"/>
</dbReference>
<dbReference type="AlphaFoldDB" id="A0A8T0NC49"/>
<accession>A0A8T0NC49</accession>
<comment type="caution">
    <text evidence="1">The sequence shown here is derived from an EMBL/GenBank/DDBJ whole genome shotgun (WGS) entry which is preliminary data.</text>
</comment>
<keyword evidence="2" id="KW-1185">Reference proteome</keyword>
<reference evidence="1" key="1">
    <citation type="submission" date="2020-05" db="EMBL/GenBank/DDBJ databases">
        <title>WGS assembly of Panicum virgatum.</title>
        <authorList>
            <person name="Lovell J.T."/>
            <person name="Jenkins J."/>
            <person name="Shu S."/>
            <person name="Juenger T.E."/>
            <person name="Schmutz J."/>
        </authorList>
    </citation>
    <scope>NUCLEOTIDE SEQUENCE</scope>
    <source>
        <strain evidence="1">AP13</strain>
    </source>
</reference>
<name>A0A8T0NC49_PANVG</name>
<organism evidence="1 2">
    <name type="scientific">Panicum virgatum</name>
    <name type="common">Blackwell switchgrass</name>
    <dbReference type="NCBI Taxonomy" id="38727"/>
    <lineage>
        <taxon>Eukaryota</taxon>
        <taxon>Viridiplantae</taxon>
        <taxon>Streptophyta</taxon>
        <taxon>Embryophyta</taxon>
        <taxon>Tracheophyta</taxon>
        <taxon>Spermatophyta</taxon>
        <taxon>Magnoliopsida</taxon>
        <taxon>Liliopsida</taxon>
        <taxon>Poales</taxon>
        <taxon>Poaceae</taxon>
        <taxon>PACMAD clade</taxon>
        <taxon>Panicoideae</taxon>
        <taxon>Panicodae</taxon>
        <taxon>Paniceae</taxon>
        <taxon>Panicinae</taxon>
        <taxon>Panicum</taxon>
        <taxon>Panicum sect. Hiantes</taxon>
    </lineage>
</organism>
<sequence>MPATSAIVVLGICQMKPYIKHMASRIPVIIEIEAVAVQANAKMARKIVAVSLMSLNLTQKSIIISETSHSRIYHSLPPSIMICSLKVWRMVLRNLIHSYQSKSRLIHSK</sequence>
<evidence type="ECO:0000313" key="1">
    <source>
        <dbReference type="EMBL" id="KAG2546455.1"/>
    </source>
</evidence>